<dbReference type="InterPro" id="IPR000524">
    <property type="entry name" value="Tscrpt_reg_HTH_GntR"/>
</dbReference>
<dbReference type="Gene3D" id="1.20.120.530">
    <property type="entry name" value="GntR ligand-binding domain-like"/>
    <property type="match status" value="1"/>
</dbReference>
<dbReference type="Proteomes" id="UP001589891">
    <property type="component" value="Unassembled WGS sequence"/>
</dbReference>
<keyword evidence="2" id="KW-0238">DNA-binding</keyword>
<sequence>MLELERPDTLVQRVVNSIREEIASGRLPAESRLPTEHQLAEQLNVSRSVIREAISQLKADGVLISRRGFGSYISKTPTGTVFRLPSKNGHTLDLAQLFEMRLWIEAQAASIAASRRNSADLRRMEKALEVMAANASDFDLFAVADVEFHRAVAAACGNEYFLAFHDFLSSQLTAARRTTWENSAALRGSSMDAHNEHRELFAAIALGDPETAAKCAERHLQASAGRLGMVLPNSVYHRSQD</sequence>
<evidence type="ECO:0000256" key="3">
    <source>
        <dbReference type="ARBA" id="ARBA00023163"/>
    </source>
</evidence>
<keyword evidence="1" id="KW-0805">Transcription regulation</keyword>
<dbReference type="SMART" id="SM00895">
    <property type="entry name" value="FCD"/>
    <property type="match status" value="1"/>
</dbReference>
<dbReference type="SUPFAM" id="SSF48008">
    <property type="entry name" value="GntR ligand-binding domain-like"/>
    <property type="match status" value="1"/>
</dbReference>
<reference evidence="5 6" key="1">
    <citation type="submission" date="2024-09" db="EMBL/GenBank/DDBJ databases">
        <authorList>
            <person name="Sun Q."/>
            <person name="Mori K."/>
        </authorList>
    </citation>
    <scope>NUCLEOTIDE SEQUENCE [LARGE SCALE GENOMIC DNA]</scope>
    <source>
        <strain evidence="5 6">NCAIM B.01794</strain>
    </source>
</reference>
<evidence type="ECO:0000256" key="2">
    <source>
        <dbReference type="ARBA" id="ARBA00023125"/>
    </source>
</evidence>
<gene>
    <name evidence="5" type="ORF">ACFFGX_10565</name>
</gene>
<dbReference type="RefSeq" id="WP_376945518.1">
    <property type="nucleotide sequence ID" value="NZ_CP171449.1"/>
</dbReference>
<dbReference type="PANTHER" id="PTHR43537:SF44">
    <property type="entry name" value="GNTR FAMILY REGULATORY PROTEIN"/>
    <property type="match status" value="1"/>
</dbReference>
<comment type="caution">
    <text evidence="5">The sequence shown here is derived from an EMBL/GenBank/DDBJ whole genome shotgun (WGS) entry which is preliminary data.</text>
</comment>
<dbReference type="InterPro" id="IPR011711">
    <property type="entry name" value="GntR_C"/>
</dbReference>
<protein>
    <submittedName>
        <fullName evidence="5">FadR/GntR family transcriptional regulator</fullName>
    </submittedName>
</protein>
<dbReference type="InterPro" id="IPR036388">
    <property type="entry name" value="WH-like_DNA-bd_sf"/>
</dbReference>
<keyword evidence="6" id="KW-1185">Reference proteome</keyword>
<dbReference type="PROSITE" id="PS50949">
    <property type="entry name" value="HTH_GNTR"/>
    <property type="match status" value="1"/>
</dbReference>
<evidence type="ECO:0000313" key="5">
    <source>
        <dbReference type="EMBL" id="MFC0709986.1"/>
    </source>
</evidence>
<evidence type="ECO:0000256" key="1">
    <source>
        <dbReference type="ARBA" id="ARBA00023015"/>
    </source>
</evidence>
<dbReference type="CDD" id="cd07377">
    <property type="entry name" value="WHTH_GntR"/>
    <property type="match status" value="1"/>
</dbReference>
<keyword evidence="3" id="KW-0804">Transcription</keyword>
<feature type="domain" description="HTH gntR-type" evidence="4">
    <location>
        <begin position="8"/>
        <end position="76"/>
    </location>
</feature>
<dbReference type="InterPro" id="IPR036390">
    <property type="entry name" value="WH_DNA-bd_sf"/>
</dbReference>
<name>A0ABV6SKE7_AZOPA</name>
<evidence type="ECO:0000313" key="6">
    <source>
        <dbReference type="Proteomes" id="UP001589891"/>
    </source>
</evidence>
<dbReference type="Gene3D" id="1.10.10.10">
    <property type="entry name" value="Winged helix-like DNA-binding domain superfamily/Winged helix DNA-binding domain"/>
    <property type="match status" value="1"/>
</dbReference>
<dbReference type="SUPFAM" id="SSF46785">
    <property type="entry name" value="Winged helix' DNA-binding domain"/>
    <property type="match status" value="1"/>
</dbReference>
<dbReference type="PRINTS" id="PR00035">
    <property type="entry name" value="HTHGNTR"/>
</dbReference>
<dbReference type="EMBL" id="JBHLSS010000063">
    <property type="protein sequence ID" value="MFC0709986.1"/>
    <property type="molecule type" value="Genomic_DNA"/>
</dbReference>
<dbReference type="SMART" id="SM00345">
    <property type="entry name" value="HTH_GNTR"/>
    <property type="match status" value="1"/>
</dbReference>
<dbReference type="InterPro" id="IPR008920">
    <property type="entry name" value="TF_FadR/GntR_C"/>
</dbReference>
<dbReference type="Pfam" id="PF07729">
    <property type="entry name" value="FCD"/>
    <property type="match status" value="1"/>
</dbReference>
<dbReference type="PANTHER" id="PTHR43537">
    <property type="entry name" value="TRANSCRIPTIONAL REGULATOR, GNTR FAMILY"/>
    <property type="match status" value="1"/>
</dbReference>
<organism evidence="5 6">
    <name type="scientific">Azorhizophilus paspali</name>
    <name type="common">Azotobacter paspali</name>
    <dbReference type="NCBI Taxonomy" id="69963"/>
    <lineage>
        <taxon>Bacteria</taxon>
        <taxon>Pseudomonadati</taxon>
        <taxon>Pseudomonadota</taxon>
        <taxon>Gammaproteobacteria</taxon>
        <taxon>Pseudomonadales</taxon>
        <taxon>Pseudomonadaceae</taxon>
        <taxon>Azorhizophilus</taxon>
    </lineage>
</organism>
<evidence type="ECO:0000259" key="4">
    <source>
        <dbReference type="PROSITE" id="PS50949"/>
    </source>
</evidence>
<proteinExistence type="predicted"/>
<accession>A0ABV6SKE7</accession>
<dbReference type="Pfam" id="PF00392">
    <property type="entry name" value="GntR"/>
    <property type="match status" value="1"/>
</dbReference>